<reference evidence="6" key="1">
    <citation type="submission" date="2013-01" db="EMBL/GenBank/DDBJ databases">
        <title>Draft Genome Sequence of a Mulberry Tree, Morus notabilis C.K. Schneid.</title>
        <authorList>
            <person name="He N."/>
            <person name="Zhao S."/>
        </authorList>
    </citation>
    <scope>NUCLEOTIDE SEQUENCE</scope>
</reference>
<keyword evidence="2" id="KW-0472">Membrane</keyword>
<evidence type="ECO:0000256" key="2">
    <source>
        <dbReference type="SAM" id="Phobius"/>
    </source>
</evidence>
<protein>
    <submittedName>
        <fullName evidence="5">Blue copper protein</fullName>
    </submittedName>
</protein>
<dbReference type="AlphaFoldDB" id="W9S5G2"/>
<organism evidence="5 6">
    <name type="scientific">Morus notabilis</name>
    <dbReference type="NCBI Taxonomy" id="981085"/>
    <lineage>
        <taxon>Eukaryota</taxon>
        <taxon>Viridiplantae</taxon>
        <taxon>Streptophyta</taxon>
        <taxon>Embryophyta</taxon>
        <taxon>Tracheophyta</taxon>
        <taxon>Spermatophyta</taxon>
        <taxon>Magnoliopsida</taxon>
        <taxon>eudicotyledons</taxon>
        <taxon>Gunneridae</taxon>
        <taxon>Pentapetalae</taxon>
        <taxon>rosids</taxon>
        <taxon>fabids</taxon>
        <taxon>Rosales</taxon>
        <taxon>Moraceae</taxon>
        <taxon>Moreae</taxon>
        <taxon>Morus</taxon>
    </lineage>
</organism>
<dbReference type="Pfam" id="PF02298">
    <property type="entry name" value="Cu_bind_like"/>
    <property type="match status" value="1"/>
</dbReference>
<feature type="domain" description="Phytocyanin" evidence="4">
    <location>
        <begin position="29"/>
        <end position="129"/>
    </location>
</feature>
<dbReference type="InterPro" id="IPR003245">
    <property type="entry name" value="Phytocyanin_dom"/>
</dbReference>
<evidence type="ECO:0000313" key="5">
    <source>
        <dbReference type="EMBL" id="EXC16558.1"/>
    </source>
</evidence>
<evidence type="ECO:0000256" key="1">
    <source>
        <dbReference type="SAM" id="MobiDB-lite"/>
    </source>
</evidence>
<keyword evidence="2" id="KW-1133">Transmembrane helix</keyword>
<dbReference type="KEGG" id="mnt:21391732"/>
<evidence type="ECO:0000313" key="6">
    <source>
        <dbReference type="Proteomes" id="UP000030645"/>
    </source>
</evidence>
<keyword evidence="6" id="KW-1185">Reference proteome</keyword>
<keyword evidence="2" id="KW-0812">Transmembrane</keyword>
<dbReference type="eggNOG" id="ENOG502S1D3">
    <property type="taxonomic scope" value="Eukaryota"/>
</dbReference>
<feature type="region of interest" description="Disordered" evidence="1">
    <location>
        <begin position="129"/>
        <end position="161"/>
    </location>
</feature>
<accession>W9S5G2</accession>
<dbReference type="GO" id="GO:0009055">
    <property type="term" value="F:electron transfer activity"/>
    <property type="evidence" value="ECO:0007669"/>
    <property type="project" value="InterPro"/>
</dbReference>
<dbReference type="FunFam" id="2.60.40.420:FF:000074">
    <property type="entry name" value="Blue copper binding protein-like"/>
    <property type="match status" value="1"/>
</dbReference>
<dbReference type="Gene3D" id="2.60.40.420">
    <property type="entry name" value="Cupredoxins - blue copper proteins"/>
    <property type="match status" value="1"/>
</dbReference>
<evidence type="ECO:0000259" key="4">
    <source>
        <dbReference type="PROSITE" id="PS51485"/>
    </source>
</evidence>
<name>W9S5G2_9ROSA</name>
<proteinExistence type="predicted"/>
<feature type="transmembrane region" description="Helical" evidence="2">
    <location>
        <begin position="172"/>
        <end position="194"/>
    </location>
</feature>
<dbReference type="PROSITE" id="PS51485">
    <property type="entry name" value="PHYTOCYANIN"/>
    <property type="match status" value="1"/>
</dbReference>
<dbReference type="InterPro" id="IPR039391">
    <property type="entry name" value="Phytocyanin-like"/>
</dbReference>
<feature type="signal peptide" evidence="3">
    <location>
        <begin position="1"/>
        <end position="28"/>
    </location>
</feature>
<sequence>MREGKFFNRLGFFFIIAVFTLFLNEAISEEYIVGDDEEWNSQANFLSWSEKYNFSVGDVLVFKYVKKQHNVYEVEEEAFRSCDASSGVLAKYDSGNDRVKLTEAKKYWFLCNVDGHCLGGMRFRIDVKQSSTPSDTTDSANVSPSSQPNEIPATPPTSSSRCTLWSESWKTVIYVMAFGMLFNHLWYGHVMILLL</sequence>
<keyword evidence="3" id="KW-0732">Signal</keyword>
<evidence type="ECO:0000256" key="3">
    <source>
        <dbReference type="SAM" id="SignalP"/>
    </source>
</evidence>
<feature type="compositionally biased region" description="Polar residues" evidence="1">
    <location>
        <begin position="129"/>
        <end position="149"/>
    </location>
</feature>
<feature type="chain" id="PRO_5004929175" evidence="3">
    <location>
        <begin position="29"/>
        <end position="195"/>
    </location>
</feature>
<dbReference type="SUPFAM" id="SSF49503">
    <property type="entry name" value="Cupredoxins"/>
    <property type="match status" value="1"/>
</dbReference>
<dbReference type="PANTHER" id="PTHR33021:SF179">
    <property type="entry name" value="OS09G0541100 PROTEIN"/>
    <property type="match status" value="1"/>
</dbReference>
<dbReference type="OrthoDB" id="1921208at2759"/>
<dbReference type="InterPro" id="IPR008972">
    <property type="entry name" value="Cupredoxin"/>
</dbReference>
<dbReference type="GO" id="GO:0005886">
    <property type="term" value="C:plasma membrane"/>
    <property type="evidence" value="ECO:0007669"/>
    <property type="project" value="TreeGrafter"/>
</dbReference>
<dbReference type="Proteomes" id="UP000030645">
    <property type="component" value="Unassembled WGS sequence"/>
</dbReference>
<gene>
    <name evidence="5" type="ORF">L484_008363</name>
</gene>
<dbReference type="PANTHER" id="PTHR33021">
    <property type="entry name" value="BLUE COPPER PROTEIN"/>
    <property type="match status" value="1"/>
</dbReference>
<dbReference type="EMBL" id="KE345798">
    <property type="protein sequence ID" value="EXC16558.1"/>
    <property type="molecule type" value="Genomic_DNA"/>
</dbReference>
<dbReference type="CDD" id="cd04216">
    <property type="entry name" value="Phytocyanin"/>
    <property type="match status" value="1"/>
</dbReference>